<dbReference type="AlphaFoldDB" id="A0AAV1CU84"/>
<gene>
    <name evidence="1" type="ORF">OLC1_LOCUS9033</name>
</gene>
<accession>A0AAV1CU84</accession>
<evidence type="ECO:0000313" key="2">
    <source>
        <dbReference type="Proteomes" id="UP001161247"/>
    </source>
</evidence>
<dbReference type="EMBL" id="OX459120">
    <property type="protein sequence ID" value="CAI9098926.1"/>
    <property type="molecule type" value="Genomic_DNA"/>
</dbReference>
<sequence>MARHLGEMEDKGLEDRIKGGWNGEWVGRSLHQSGEGRVVQLEQRREVEGRSGNRGQPVDVVGAGVDLVIPSVSIRAIFRKRKLCVLLEEHQIGRRRIGD</sequence>
<evidence type="ECO:0000313" key="1">
    <source>
        <dbReference type="EMBL" id="CAI9098926.1"/>
    </source>
</evidence>
<organism evidence="1 2">
    <name type="scientific">Oldenlandia corymbosa var. corymbosa</name>
    <dbReference type="NCBI Taxonomy" id="529605"/>
    <lineage>
        <taxon>Eukaryota</taxon>
        <taxon>Viridiplantae</taxon>
        <taxon>Streptophyta</taxon>
        <taxon>Embryophyta</taxon>
        <taxon>Tracheophyta</taxon>
        <taxon>Spermatophyta</taxon>
        <taxon>Magnoliopsida</taxon>
        <taxon>eudicotyledons</taxon>
        <taxon>Gunneridae</taxon>
        <taxon>Pentapetalae</taxon>
        <taxon>asterids</taxon>
        <taxon>lamiids</taxon>
        <taxon>Gentianales</taxon>
        <taxon>Rubiaceae</taxon>
        <taxon>Rubioideae</taxon>
        <taxon>Spermacoceae</taxon>
        <taxon>Hedyotis-Oldenlandia complex</taxon>
        <taxon>Oldenlandia</taxon>
    </lineage>
</organism>
<name>A0AAV1CU84_OLDCO</name>
<reference evidence="1" key="1">
    <citation type="submission" date="2023-03" db="EMBL/GenBank/DDBJ databases">
        <authorList>
            <person name="Julca I."/>
        </authorList>
    </citation>
    <scope>NUCLEOTIDE SEQUENCE</scope>
</reference>
<proteinExistence type="predicted"/>
<protein>
    <submittedName>
        <fullName evidence="1">OLC1v1035665C1</fullName>
    </submittedName>
</protein>
<dbReference type="Proteomes" id="UP001161247">
    <property type="component" value="Chromosome 3"/>
</dbReference>
<keyword evidence="2" id="KW-1185">Reference proteome</keyword>